<dbReference type="Pfam" id="PF00144">
    <property type="entry name" value="Beta-lactamase"/>
    <property type="match status" value="1"/>
</dbReference>
<name>A0A418WHQ1_9PROT</name>
<evidence type="ECO:0000313" key="3">
    <source>
        <dbReference type="Proteomes" id="UP000284605"/>
    </source>
</evidence>
<dbReference type="InterPro" id="IPR050789">
    <property type="entry name" value="Diverse_Enzym_Activities"/>
</dbReference>
<accession>A0A418WHQ1</accession>
<proteinExistence type="predicted"/>
<dbReference type="AlphaFoldDB" id="A0A418WHQ1"/>
<keyword evidence="2" id="KW-0378">Hydrolase</keyword>
<dbReference type="Gene3D" id="3.40.710.10">
    <property type="entry name" value="DD-peptidase/beta-lactamase superfamily"/>
    <property type="match status" value="1"/>
</dbReference>
<dbReference type="OrthoDB" id="5705574at2"/>
<organism evidence="2 3">
    <name type="scientific">Oleomonas cavernae</name>
    <dbReference type="NCBI Taxonomy" id="2320859"/>
    <lineage>
        <taxon>Bacteria</taxon>
        <taxon>Pseudomonadati</taxon>
        <taxon>Pseudomonadota</taxon>
        <taxon>Alphaproteobacteria</taxon>
        <taxon>Acetobacterales</taxon>
        <taxon>Acetobacteraceae</taxon>
        <taxon>Oleomonas</taxon>
    </lineage>
</organism>
<protein>
    <submittedName>
        <fullName evidence="2">Class A beta-lactamase-related serine hydrolase</fullName>
    </submittedName>
</protein>
<gene>
    <name evidence="2" type="ORF">D3874_23215</name>
</gene>
<reference evidence="2 3" key="1">
    <citation type="submission" date="2018-09" db="EMBL/GenBank/DDBJ databases">
        <authorList>
            <person name="Zhu H."/>
        </authorList>
    </citation>
    <scope>NUCLEOTIDE SEQUENCE [LARGE SCALE GENOMIC DNA]</scope>
    <source>
        <strain evidence="2 3">K1W22B-8</strain>
    </source>
</reference>
<dbReference type="Proteomes" id="UP000284605">
    <property type="component" value="Unassembled WGS sequence"/>
</dbReference>
<dbReference type="EMBL" id="QYUK01000011">
    <property type="protein sequence ID" value="RJF89520.1"/>
    <property type="molecule type" value="Genomic_DNA"/>
</dbReference>
<evidence type="ECO:0000313" key="2">
    <source>
        <dbReference type="EMBL" id="RJF89520.1"/>
    </source>
</evidence>
<dbReference type="InterPro" id="IPR001466">
    <property type="entry name" value="Beta-lactam-related"/>
</dbReference>
<dbReference type="SUPFAM" id="SSF56601">
    <property type="entry name" value="beta-lactamase/transpeptidase-like"/>
    <property type="match status" value="1"/>
</dbReference>
<dbReference type="RefSeq" id="WP_119781501.1">
    <property type="nucleotide sequence ID" value="NZ_QYUK01000011.1"/>
</dbReference>
<dbReference type="PANTHER" id="PTHR43283:SF3">
    <property type="entry name" value="BETA-LACTAMASE FAMILY PROTEIN (AFU_ORTHOLOGUE AFUA_5G07500)"/>
    <property type="match status" value="1"/>
</dbReference>
<comment type="caution">
    <text evidence="2">The sequence shown here is derived from an EMBL/GenBank/DDBJ whole genome shotgun (WGS) entry which is preliminary data.</text>
</comment>
<keyword evidence="3" id="KW-1185">Reference proteome</keyword>
<dbReference type="InterPro" id="IPR012338">
    <property type="entry name" value="Beta-lactam/transpept-like"/>
</dbReference>
<evidence type="ECO:0000259" key="1">
    <source>
        <dbReference type="Pfam" id="PF00144"/>
    </source>
</evidence>
<dbReference type="PANTHER" id="PTHR43283">
    <property type="entry name" value="BETA-LACTAMASE-RELATED"/>
    <property type="match status" value="1"/>
</dbReference>
<dbReference type="GO" id="GO:0016787">
    <property type="term" value="F:hydrolase activity"/>
    <property type="evidence" value="ECO:0007669"/>
    <property type="project" value="UniProtKB-KW"/>
</dbReference>
<sequence length="398" mass="43094">MNSGFKTTADAILAQSVQGTPAIPGIVAMLTDAQGTTYEGAAGVRVLGSNQPMTTDTVFAIFSCSKAITGTAVLQLVEEGRLDLDAPASRYAPEIAKVKVLEGLDADGRPRLRAPRREITTRMLMLHTAGFGYEFSNQRLFDEAAATGRASIIGCTRLSLQSHLIADPGEQWEYGMNIDWCGQVVEGITGQRLGQVMKERIFEPLGMADTGFTLTPSMRQRLALVHQRGADGSLAPIPEPLLPADPEVDMGGHGLYATVGDYCRFIRMWLNDGAGPNGRVLKPETVRMAEGNGLGELKLRELPSVMPEMALEIQFLPGQTMSWAYSFMLNDQPMPTGRPANTLAWSGIANLYYWIDRQNGIGGFYASQVLPYGDMPSLMAYAQFEMAAYAALANRAAA</sequence>
<feature type="domain" description="Beta-lactamase-related" evidence="1">
    <location>
        <begin position="15"/>
        <end position="376"/>
    </location>
</feature>